<comment type="catalytic activity">
    <reaction evidence="1">
        <text>ATP + protein L-histidine = ADP + protein N-phospho-L-histidine.</text>
        <dbReference type="EC" id="2.7.13.3"/>
    </reaction>
</comment>
<evidence type="ECO:0000256" key="6">
    <source>
        <dbReference type="SAM" id="Phobius"/>
    </source>
</evidence>
<dbReference type="SMART" id="SM00387">
    <property type="entry name" value="HATPase_c"/>
    <property type="match status" value="1"/>
</dbReference>
<dbReference type="InterPro" id="IPR013783">
    <property type="entry name" value="Ig-like_fold"/>
</dbReference>
<organism evidence="9 10">
    <name type="scientific">Pseudoalteromonas luteoviolacea S4054</name>
    <dbReference type="NCBI Taxonomy" id="1129367"/>
    <lineage>
        <taxon>Bacteria</taxon>
        <taxon>Pseudomonadati</taxon>
        <taxon>Pseudomonadota</taxon>
        <taxon>Gammaproteobacteria</taxon>
        <taxon>Alteromonadales</taxon>
        <taxon>Pseudoalteromonadaceae</taxon>
        <taxon>Pseudoalteromonas</taxon>
    </lineage>
</organism>
<dbReference type="PATRIC" id="fig|1129367.4.peg.1729"/>
<evidence type="ECO:0000313" key="10">
    <source>
        <dbReference type="Proteomes" id="UP000033434"/>
    </source>
</evidence>
<evidence type="ECO:0000256" key="4">
    <source>
        <dbReference type="ARBA" id="ARBA00022777"/>
    </source>
</evidence>
<evidence type="ECO:0000256" key="3">
    <source>
        <dbReference type="ARBA" id="ARBA00022679"/>
    </source>
</evidence>
<dbReference type="SUPFAM" id="SSF63825">
    <property type="entry name" value="YWTD domain"/>
    <property type="match status" value="1"/>
</dbReference>
<evidence type="ECO:0000256" key="1">
    <source>
        <dbReference type="ARBA" id="ARBA00000085"/>
    </source>
</evidence>
<feature type="signal peptide" evidence="7">
    <location>
        <begin position="1"/>
        <end position="20"/>
    </location>
</feature>
<dbReference type="Proteomes" id="UP000033434">
    <property type="component" value="Unassembled WGS sequence"/>
</dbReference>
<feature type="transmembrane region" description="Helical" evidence="6">
    <location>
        <begin position="661"/>
        <end position="683"/>
    </location>
</feature>
<dbReference type="GO" id="GO:0004673">
    <property type="term" value="F:protein histidine kinase activity"/>
    <property type="evidence" value="ECO:0007669"/>
    <property type="project" value="UniProtKB-EC"/>
</dbReference>
<dbReference type="InterPro" id="IPR003594">
    <property type="entry name" value="HATPase_dom"/>
</dbReference>
<dbReference type="PANTHER" id="PTHR24421:SF10">
    <property type="entry name" value="NITRATE_NITRITE SENSOR PROTEIN NARQ"/>
    <property type="match status" value="1"/>
</dbReference>
<evidence type="ECO:0000256" key="5">
    <source>
        <dbReference type="ARBA" id="ARBA00023012"/>
    </source>
</evidence>
<keyword evidence="6" id="KW-1133">Transmembrane helix</keyword>
<dbReference type="Gene3D" id="2.60.40.10">
    <property type="entry name" value="Immunoglobulins"/>
    <property type="match status" value="1"/>
</dbReference>
<dbReference type="SUPFAM" id="SSF55874">
    <property type="entry name" value="ATPase domain of HSP90 chaperone/DNA topoisomerase II/histidine kinase"/>
    <property type="match status" value="1"/>
</dbReference>
<accession>A0A0F6AFL5</accession>
<dbReference type="RefSeq" id="WP_046355447.1">
    <property type="nucleotide sequence ID" value="NZ_AUXW01000138.1"/>
</dbReference>
<dbReference type="Gene3D" id="3.30.565.10">
    <property type="entry name" value="Histidine kinase-like ATPase, C-terminal domain"/>
    <property type="match status" value="1"/>
</dbReference>
<dbReference type="Pfam" id="PF02518">
    <property type="entry name" value="HATPase_c"/>
    <property type="match status" value="1"/>
</dbReference>
<keyword evidence="6" id="KW-0812">Transmembrane</keyword>
<keyword evidence="4" id="KW-0418">Kinase</keyword>
<dbReference type="InterPro" id="IPR050482">
    <property type="entry name" value="Sensor_HK_TwoCompSys"/>
</dbReference>
<dbReference type="EMBL" id="AUXW01000138">
    <property type="protein sequence ID" value="KKE84174.1"/>
    <property type="molecule type" value="Genomic_DNA"/>
</dbReference>
<gene>
    <name evidence="9" type="ORF">N479_09755</name>
</gene>
<dbReference type="AlphaFoldDB" id="A0A0F6AFL5"/>
<protein>
    <recommendedName>
        <fullName evidence="2">histidine kinase</fullName>
        <ecNumber evidence="2">2.7.13.3</ecNumber>
    </recommendedName>
</protein>
<feature type="chain" id="PRO_5002499597" description="histidine kinase" evidence="7">
    <location>
        <begin position="21"/>
        <end position="895"/>
    </location>
</feature>
<keyword evidence="3" id="KW-0808">Transferase</keyword>
<proteinExistence type="predicted"/>
<evidence type="ECO:0000313" key="9">
    <source>
        <dbReference type="EMBL" id="KKE84174.1"/>
    </source>
</evidence>
<name>A0A0F6AFL5_9GAMM</name>
<evidence type="ECO:0000256" key="7">
    <source>
        <dbReference type="SAM" id="SignalP"/>
    </source>
</evidence>
<keyword evidence="7" id="KW-0732">Signal</keyword>
<sequence>MLKSRIIASALILQSGTCQALNFEHLNGVAQDQNDYMYFSSHEGVLKYDGEHIVKLNEVSELPAGSARDLEISDSNIAYILYSSGQIWSLNLNTYEANLFAETDAHNIEVTHDALFTQEDYQVLEYDLATGQYGARISGKEKLIDLESRYNNVYGLTEKGLYQIHNGRSYKVIDQEIKNGDLEVTPHGAIFFADDHLKYYSQLQDRSITNHNVERAENLTYVAPYVVYFTDGDEVNEVSLSTLEVARANVSSTRKTYLSLFADNKKQLWGLNINEFGIVEGNTRVTNLGLGSKYNIIERVDKQWWIGTTRGVFVNGEPVEWLNSKIAEGRDFEVTAFSHFAGKVIVSTDIGAYAVETEKRIVEKLYDGYVINSSVIAESLYLATDEDAVVKFNSKLQYEEFNNNSMLSSHEVLGVTEISGELFVSTAAGLDRIDSPRSVSREYQGTSKVADVAILDGVLYMATYGEGLLKKVDGNWVRVPSPEYIKEIVEVRDALYLLTNNGIHTIAKEQDSSRLIRETQDHSFMIGSVRVADKVVIAVSDSALIEMTNFKEQSIAPPVVSYISTNDGFVFNKDALEIDQKGWVNIAITNLQYRHNEGVKYEYRLNEGSWIPLHSPMIQLNNLYPDHYSVEFRQIVGNVASEPAMYSFEVRSHWYNSPTALVVYLFIAVLLVSAVACFTYFWVQSFRRVFRQNERKRQSSNLGQIAMLVEQGKVLVSSGDDTMFTEGLVKFDKVSELITPIVNNGPYLGEQRLLAGLDLLQVQSSLQAKIKVNFETVIGNVKLDPQLERDIYAVVYHGLHNAVHHSEGSEVNVFVHKLRSKIHVHIEDDGIGIPLRSRFHFGEGLYKMNDVAKSYKTKFKLNSSRKGTKIQIVFPLIERDRMSKEDIEREIRERM</sequence>
<evidence type="ECO:0000259" key="8">
    <source>
        <dbReference type="SMART" id="SM00387"/>
    </source>
</evidence>
<keyword evidence="6" id="KW-0472">Membrane</keyword>
<dbReference type="Gene3D" id="2.130.10.10">
    <property type="entry name" value="YVTN repeat-like/Quinoprotein amine dehydrogenase"/>
    <property type="match status" value="1"/>
</dbReference>
<dbReference type="GO" id="GO:0000160">
    <property type="term" value="P:phosphorelay signal transduction system"/>
    <property type="evidence" value="ECO:0007669"/>
    <property type="project" value="UniProtKB-KW"/>
</dbReference>
<comment type="caution">
    <text evidence="9">The sequence shown here is derived from an EMBL/GenBank/DDBJ whole genome shotgun (WGS) entry which is preliminary data.</text>
</comment>
<dbReference type="InterPro" id="IPR015943">
    <property type="entry name" value="WD40/YVTN_repeat-like_dom_sf"/>
</dbReference>
<reference evidence="9 10" key="1">
    <citation type="journal article" date="2015" name="BMC Genomics">
        <title>Genome mining reveals unlocked bioactive potential of marine Gram-negative bacteria.</title>
        <authorList>
            <person name="Machado H."/>
            <person name="Sonnenschein E.C."/>
            <person name="Melchiorsen J."/>
            <person name="Gram L."/>
        </authorList>
    </citation>
    <scope>NUCLEOTIDE SEQUENCE [LARGE SCALE GENOMIC DNA]</scope>
    <source>
        <strain evidence="9 10">S4054</strain>
    </source>
</reference>
<feature type="domain" description="Histidine kinase/HSP90-like ATPase" evidence="8">
    <location>
        <begin position="786"/>
        <end position="878"/>
    </location>
</feature>
<dbReference type="EC" id="2.7.13.3" evidence="2"/>
<dbReference type="InterPro" id="IPR036890">
    <property type="entry name" value="HATPase_C_sf"/>
</dbReference>
<evidence type="ECO:0000256" key="2">
    <source>
        <dbReference type="ARBA" id="ARBA00012438"/>
    </source>
</evidence>
<keyword evidence="5" id="KW-0902">Two-component regulatory system</keyword>
<dbReference type="PANTHER" id="PTHR24421">
    <property type="entry name" value="NITRATE/NITRITE SENSOR PROTEIN NARX-RELATED"/>
    <property type="match status" value="1"/>
</dbReference>